<evidence type="ECO:0000313" key="1">
    <source>
        <dbReference type="EMBL" id="SMS12301.1"/>
    </source>
</evidence>
<proteinExistence type="predicted"/>
<dbReference type="EMBL" id="LT855380">
    <property type="protein sequence ID" value="SMS12301.1"/>
    <property type="molecule type" value="Genomic_DNA"/>
</dbReference>
<reference evidence="1 2" key="1">
    <citation type="submission" date="2017-05" db="EMBL/GenBank/DDBJ databases">
        <authorList>
            <person name="Song R."/>
            <person name="Chenine A.L."/>
            <person name="Ruprecht R.M."/>
        </authorList>
    </citation>
    <scope>NUCLEOTIDE SEQUENCE [LARGE SCALE GENOMIC DNA]</scope>
    <source>
        <strain evidence="1 2">CFBP 1590</strain>
    </source>
</reference>
<organism evidence="1 2">
    <name type="scientific">Pseudomonas viridiflava</name>
    <name type="common">Phytomonas viridiflava</name>
    <dbReference type="NCBI Taxonomy" id="33069"/>
    <lineage>
        <taxon>Bacteria</taxon>
        <taxon>Pseudomonadati</taxon>
        <taxon>Pseudomonadota</taxon>
        <taxon>Gammaproteobacteria</taxon>
        <taxon>Pseudomonadales</taxon>
        <taxon>Pseudomonadaceae</taxon>
        <taxon>Pseudomonas</taxon>
    </lineage>
</organism>
<dbReference type="RefSeq" id="WP_088236035.1">
    <property type="nucleotide sequence ID" value="NZ_JAZEHS010000003.1"/>
</dbReference>
<accession>A0A1Y6JT41</accession>
<sequence length="84" mass="9361">MSVIIVSDNSFQNELSKKPPLLLAEFSRPGKDEGGYDNQSARMGLIIDKLATPEEFGGSVVMVRVPMDDCSKTVKEYSVKRRRP</sequence>
<dbReference type="AlphaFoldDB" id="A0A1Y6JT41"/>
<dbReference type="GeneID" id="47766368"/>
<dbReference type="KEGG" id="pvd:CFBP1590__4715"/>
<gene>
    <name evidence="1" type="ORF">CFBP1590__4715</name>
</gene>
<name>A0A1Y6JT41_PSEVI</name>
<protein>
    <submittedName>
        <fullName evidence="1">Uncharacterized protein</fullName>
    </submittedName>
</protein>
<evidence type="ECO:0000313" key="2">
    <source>
        <dbReference type="Proteomes" id="UP000196842"/>
    </source>
</evidence>
<dbReference type="Proteomes" id="UP000196842">
    <property type="component" value="Chromosome I"/>
</dbReference>